<proteinExistence type="predicted"/>
<organism evidence="1 2">
    <name type="scientific">Clostridium gallinarum</name>
    <dbReference type="NCBI Taxonomy" id="2762246"/>
    <lineage>
        <taxon>Bacteria</taxon>
        <taxon>Bacillati</taxon>
        <taxon>Bacillota</taxon>
        <taxon>Clostridia</taxon>
        <taxon>Eubacteriales</taxon>
        <taxon>Clostridiaceae</taxon>
        <taxon>Clostridium</taxon>
    </lineage>
</organism>
<gene>
    <name evidence="1" type="ORF">H9660_02185</name>
</gene>
<protein>
    <submittedName>
        <fullName evidence="1">Uncharacterized protein</fullName>
    </submittedName>
</protein>
<sequence>MINVYGEVSKSILNKVNENIYLILELFTESCKAMDFETFLAEIFPKHYLRKNINRCIETVEELMEYTTDTYKHDLTPLQEYALFHLLEWWIDVSDFEFDQAVGEKEIITDDDKYISDNINNVEEYKSFMFSDWDFLDEFLASYVEAYKSYGPMIKELYDNDLDDYVELLPDDKKKEYYMAKGRFELLSKEDENFNNEQLVIKQIYNALKAREKYPKRLQDTSETELSDDIADIVRENLHSNNLIITREMPNGFAKKCIGECDFYIYTYIDGVYKIISIGENKEWGKYEKQLKQLIGYMTNDVQFGFTILFNKSVQPNTALAKRIEILKDFSVEVNGEKCFGVVGGILESKVMNNVLLTKHENPEKKGSYFRIYHFIINSHLEERQKSAIDAR</sequence>
<name>A0ABR8Q0K2_9CLOT</name>
<evidence type="ECO:0000313" key="2">
    <source>
        <dbReference type="Proteomes" id="UP000640335"/>
    </source>
</evidence>
<accession>A0ABR8Q0K2</accession>
<dbReference type="RefSeq" id="WP_191748104.1">
    <property type="nucleotide sequence ID" value="NZ_JACSQZ010000005.1"/>
</dbReference>
<dbReference type="Proteomes" id="UP000640335">
    <property type="component" value="Unassembled WGS sequence"/>
</dbReference>
<keyword evidence="2" id="KW-1185">Reference proteome</keyword>
<reference evidence="1 2" key="1">
    <citation type="submission" date="2020-08" db="EMBL/GenBank/DDBJ databases">
        <title>A Genomic Blueprint of the Chicken Gut Microbiome.</title>
        <authorList>
            <person name="Gilroy R."/>
            <person name="Ravi A."/>
            <person name="Getino M."/>
            <person name="Pursley I."/>
            <person name="Horton D.L."/>
            <person name="Alikhan N.-F."/>
            <person name="Baker D."/>
            <person name="Gharbi K."/>
            <person name="Hall N."/>
            <person name="Watson M."/>
            <person name="Adriaenssens E.M."/>
            <person name="Foster-Nyarko E."/>
            <person name="Jarju S."/>
            <person name="Secka A."/>
            <person name="Antonio M."/>
            <person name="Oren A."/>
            <person name="Chaudhuri R."/>
            <person name="La Ragione R.M."/>
            <person name="Hildebrand F."/>
            <person name="Pallen M.J."/>
        </authorList>
    </citation>
    <scope>NUCLEOTIDE SEQUENCE [LARGE SCALE GENOMIC DNA]</scope>
    <source>
        <strain evidence="1 2">Sa3CUN1</strain>
    </source>
</reference>
<comment type="caution">
    <text evidence="1">The sequence shown here is derived from an EMBL/GenBank/DDBJ whole genome shotgun (WGS) entry which is preliminary data.</text>
</comment>
<evidence type="ECO:0000313" key="1">
    <source>
        <dbReference type="EMBL" id="MBD7913947.1"/>
    </source>
</evidence>
<dbReference type="EMBL" id="JACSQZ010000005">
    <property type="protein sequence ID" value="MBD7913947.1"/>
    <property type="molecule type" value="Genomic_DNA"/>
</dbReference>